<dbReference type="Proteomes" id="UP000076727">
    <property type="component" value="Unassembled WGS sequence"/>
</dbReference>
<sequence length="411" mass="46114">MPTAIVTGATGILGREIVYELGRHPQEWTTVHALSRSKKDAYPSSIVHNYIDLTADAQKMAKELKDVSADYVFFAAYLQRDSEEDNTKVNGDMLESFLKALEINNTASNLKRIILVTGAKQYGVHLGRVKSPMVESDPWLPEPPYPPNFYYRQQRILHAFSAKHDIEWVVTYPNDVIGFAKGNFMNLAASISIYAAVHRELGTGDLPFPGSATFYEKFDSFTYSRLHAEFCVWAATAPGAANQAFNVVNGDVESWSNLWPRLAARYRLRVPADQFARPAPDASDMPLADNPPISVMAKGLGLQGRTPQSHVEQTIDLTKWSQKPEVKAAWERLAEREGLEKDAFGKATWMFTGFVLGRNYDLIISMSKARAAGWTGYHDTWESLEKVLDELEREKILPKATGKFVGWSMQN</sequence>
<dbReference type="AlphaFoldDB" id="A0A165T982"/>
<dbReference type="PANTHER" id="PTHR32487">
    <property type="entry name" value="3-OXO-DELTA(4,5)-STEROID 5-BETA-REDUCTASE"/>
    <property type="match status" value="1"/>
</dbReference>
<dbReference type="Pfam" id="PF07993">
    <property type="entry name" value="NAD_binding_4"/>
    <property type="match status" value="1"/>
</dbReference>
<dbReference type="OrthoDB" id="1731983at2759"/>
<reference evidence="3 4" key="1">
    <citation type="journal article" date="2016" name="Mol. Biol. Evol.">
        <title>Comparative Genomics of Early-Diverging Mushroom-Forming Fungi Provides Insights into the Origins of Lignocellulose Decay Capabilities.</title>
        <authorList>
            <person name="Nagy L.G."/>
            <person name="Riley R."/>
            <person name="Tritt A."/>
            <person name="Adam C."/>
            <person name="Daum C."/>
            <person name="Floudas D."/>
            <person name="Sun H."/>
            <person name="Yadav J.S."/>
            <person name="Pangilinan J."/>
            <person name="Larsson K.H."/>
            <person name="Matsuura K."/>
            <person name="Barry K."/>
            <person name="Labutti K."/>
            <person name="Kuo R."/>
            <person name="Ohm R.A."/>
            <person name="Bhattacharya S.S."/>
            <person name="Shirouzu T."/>
            <person name="Yoshinaga Y."/>
            <person name="Martin F.M."/>
            <person name="Grigoriev I.V."/>
            <person name="Hibbett D.S."/>
        </authorList>
    </citation>
    <scope>NUCLEOTIDE SEQUENCE [LARGE SCALE GENOMIC DNA]</scope>
    <source>
        <strain evidence="3 4">L-15889</strain>
    </source>
</reference>
<evidence type="ECO:0000259" key="2">
    <source>
        <dbReference type="Pfam" id="PF22917"/>
    </source>
</evidence>
<dbReference type="STRING" id="1314783.A0A165T982"/>
<gene>
    <name evidence="3" type="ORF">DAEQUDRAFT_684739</name>
</gene>
<dbReference type="InterPro" id="IPR036291">
    <property type="entry name" value="NAD(P)-bd_dom_sf"/>
</dbReference>
<dbReference type="InterPro" id="IPR013120">
    <property type="entry name" value="FAR_NAD-bd"/>
</dbReference>
<keyword evidence="4" id="KW-1185">Reference proteome</keyword>
<dbReference type="Pfam" id="PF22917">
    <property type="entry name" value="PRISE"/>
    <property type="match status" value="1"/>
</dbReference>
<evidence type="ECO:0000313" key="4">
    <source>
        <dbReference type="Proteomes" id="UP000076727"/>
    </source>
</evidence>
<dbReference type="Gene3D" id="3.40.50.720">
    <property type="entry name" value="NAD(P)-binding Rossmann-like Domain"/>
    <property type="match status" value="1"/>
</dbReference>
<name>A0A165T982_9APHY</name>
<proteinExistence type="predicted"/>
<dbReference type="PANTHER" id="PTHR32487:SF0">
    <property type="entry name" value="3-OXO-DELTA(4,5)-STEROID 5-BETA-REDUCTASE"/>
    <property type="match status" value="1"/>
</dbReference>
<dbReference type="EMBL" id="KV429038">
    <property type="protein sequence ID" value="KZT73102.1"/>
    <property type="molecule type" value="Genomic_DNA"/>
</dbReference>
<evidence type="ECO:0000313" key="3">
    <source>
        <dbReference type="EMBL" id="KZT73102.1"/>
    </source>
</evidence>
<dbReference type="InterPro" id="IPR055222">
    <property type="entry name" value="PRISE-like_Rossmann-fold"/>
</dbReference>
<feature type="domain" description="PRISE-like Rossmann-fold" evidence="2">
    <location>
        <begin position="52"/>
        <end position="271"/>
    </location>
</feature>
<dbReference type="CDD" id="cd08948">
    <property type="entry name" value="5beta-POR_like_SDR_a"/>
    <property type="match status" value="1"/>
</dbReference>
<feature type="domain" description="Thioester reductase (TE)" evidence="1">
    <location>
        <begin position="6"/>
        <end position="48"/>
    </location>
</feature>
<accession>A0A165T982</accession>
<dbReference type="SUPFAM" id="SSF51735">
    <property type="entry name" value="NAD(P)-binding Rossmann-fold domains"/>
    <property type="match status" value="1"/>
</dbReference>
<evidence type="ECO:0000259" key="1">
    <source>
        <dbReference type="Pfam" id="PF07993"/>
    </source>
</evidence>
<organism evidence="3 4">
    <name type="scientific">Daedalea quercina L-15889</name>
    <dbReference type="NCBI Taxonomy" id="1314783"/>
    <lineage>
        <taxon>Eukaryota</taxon>
        <taxon>Fungi</taxon>
        <taxon>Dikarya</taxon>
        <taxon>Basidiomycota</taxon>
        <taxon>Agaricomycotina</taxon>
        <taxon>Agaricomycetes</taxon>
        <taxon>Polyporales</taxon>
        <taxon>Fomitopsis</taxon>
    </lineage>
</organism>
<protein>
    <submittedName>
        <fullName evidence="3">NAD(P)-binding protein</fullName>
    </submittedName>
</protein>